<name>A0A8H6ZAK2_9AGAR</name>
<gene>
    <name evidence="2" type="ORF">MSAN_00442500</name>
</gene>
<keyword evidence="3" id="KW-1185">Reference proteome</keyword>
<organism evidence="2 3">
    <name type="scientific">Mycena sanguinolenta</name>
    <dbReference type="NCBI Taxonomy" id="230812"/>
    <lineage>
        <taxon>Eukaryota</taxon>
        <taxon>Fungi</taxon>
        <taxon>Dikarya</taxon>
        <taxon>Basidiomycota</taxon>
        <taxon>Agaricomycotina</taxon>
        <taxon>Agaricomycetes</taxon>
        <taxon>Agaricomycetidae</taxon>
        <taxon>Agaricales</taxon>
        <taxon>Marasmiineae</taxon>
        <taxon>Mycenaceae</taxon>
        <taxon>Mycena</taxon>
    </lineage>
</organism>
<dbReference type="AlphaFoldDB" id="A0A8H6ZAK2"/>
<feature type="compositionally biased region" description="Low complexity" evidence="1">
    <location>
        <begin position="619"/>
        <end position="644"/>
    </location>
</feature>
<dbReference type="EMBL" id="JACAZH010000002">
    <property type="protein sequence ID" value="KAF7375543.1"/>
    <property type="molecule type" value="Genomic_DNA"/>
</dbReference>
<feature type="compositionally biased region" description="Acidic residues" evidence="1">
    <location>
        <begin position="233"/>
        <end position="246"/>
    </location>
</feature>
<accession>A0A8H6ZAK2</accession>
<reference evidence="2" key="1">
    <citation type="submission" date="2020-05" db="EMBL/GenBank/DDBJ databases">
        <title>Mycena genomes resolve the evolution of fungal bioluminescence.</title>
        <authorList>
            <person name="Tsai I.J."/>
        </authorList>
    </citation>
    <scope>NUCLEOTIDE SEQUENCE</scope>
    <source>
        <strain evidence="2">160909Yilan</strain>
    </source>
</reference>
<feature type="compositionally biased region" description="Low complexity" evidence="1">
    <location>
        <begin position="803"/>
        <end position="821"/>
    </location>
</feature>
<feature type="compositionally biased region" description="Basic residues" evidence="1">
    <location>
        <begin position="207"/>
        <end position="216"/>
    </location>
</feature>
<feature type="compositionally biased region" description="Pro residues" evidence="1">
    <location>
        <begin position="438"/>
        <end position="449"/>
    </location>
</feature>
<feature type="compositionally biased region" description="Gly residues" evidence="1">
    <location>
        <begin position="1027"/>
        <end position="1043"/>
    </location>
</feature>
<feature type="compositionally biased region" description="Polar residues" evidence="1">
    <location>
        <begin position="773"/>
        <end position="789"/>
    </location>
</feature>
<proteinExistence type="predicted"/>
<feature type="compositionally biased region" description="Low complexity" evidence="1">
    <location>
        <begin position="1068"/>
        <end position="1085"/>
    </location>
</feature>
<feature type="region of interest" description="Disordered" evidence="1">
    <location>
        <begin position="921"/>
        <end position="1003"/>
    </location>
</feature>
<feature type="compositionally biased region" description="Low complexity" evidence="1">
    <location>
        <begin position="565"/>
        <end position="578"/>
    </location>
</feature>
<feature type="compositionally biased region" description="Pro residues" evidence="1">
    <location>
        <begin position="942"/>
        <end position="957"/>
    </location>
</feature>
<feature type="compositionally biased region" description="Gly residues" evidence="1">
    <location>
        <begin position="381"/>
        <end position="390"/>
    </location>
</feature>
<feature type="region of interest" description="Disordered" evidence="1">
    <location>
        <begin position="183"/>
        <end position="350"/>
    </location>
</feature>
<dbReference type="Proteomes" id="UP000623467">
    <property type="component" value="Unassembled WGS sequence"/>
</dbReference>
<evidence type="ECO:0000313" key="3">
    <source>
        <dbReference type="Proteomes" id="UP000623467"/>
    </source>
</evidence>
<feature type="compositionally biased region" description="Basic and acidic residues" evidence="1">
    <location>
        <begin position="499"/>
        <end position="511"/>
    </location>
</feature>
<comment type="caution">
    <text evidence="2">The sequence shown here is derived from an EMBL/GenBank/DDBJ whole genome shotgun (WGS) entry which is preliminary data.</text>
</comment>
<protein>
    <submittedName>
        <fullName evidence="2">Uncharacterized protein</fullName>
    </submittedName>
</protein>
<feature type="region of interest" description="Disordered" evidence="1">
    <location>
        <begin position="481"/>
        <end position="528"/>
    </location>
</feature>
<evidence type="ECO:0000313" key="2">
    <source>
        <dbReference type="EMBL" id="KAF7375543.1"/>
    </source>
</evidence>
<feature type="compositionally biased region" description="Low complexity" evidence="1">
    <location>
        <begin position="391"/>
        <end position="420"/>
    </location>
</feature>
<feature type="region of interest" description="Disordered" evidence="1">
    <location>
        <begin position="1025"/>
        <end position="1114"/>
    </location>
</feature>
<feature type="compositionally biased region" description="Gly residues" evidence="1">
    <location>
        <begin position="691"/>
        <end position="701"/>
    </location>
</feature>
<feature type="compositionally biased region" description="Low complexity" evidence="1">
    <location>
        <begin position="757"/>
        <end position="772"/>
    </location>
</feature>
<feature type="region of interest" description="Disordered" evidence="1">
    <location>
        <begin position="369"/>
        <end position="458"/>
    </location>
</feature>
<feature type="region of interest" description="Disordered" evidence="1">
    <location>
        <begin position="561"/>
        <end position="821"/>
    </location>
</feature>
<feature type="compositionally biased region" description="Polar residues" evidence="1">
    <location>
        <begin position="673"/>
        <end position="682"/>
    </location>
</feature>
<feature type="compositionally biased region" description="Polar residues" evidence="1">
    <location>
        <begin position="339"/>
        <end position="348"/>
    </location>
</feature>
<sequence>MVAAEAGVCASGRVKTRASVSLHAFFLLYYPALHPRYGICYTLVVDPWPRRTLSGLADARVVLRSLHRTLGSGSGSELFFLFSRLFVSLFLRRWAGWGSSFRDSTPPYPVASPLDPPACFVDAVDVYARVGAEALGKGEERFRGWGRTGRRSALRASLLPMSPPTERLQSGRDRGWVRVLVLIPPAPPPSQTQPRSTSEKTPFTAIFRRRSRRRPRFTMLTPGPGSGAGSGEFVDDENMFGDDVEGDWAVVRGSPTSPTSSAPRAVTGGRGSRRGSRGSRRGGGAASPPSPTSPTSPMEPGTGATEADPFLTRLPNPHDRGVHTMYSRSDPNLAHPRSLHSTSPTSSPEIPYAAAGVAAAAAAAVAAGAHHAHSSPDNRGGAAGGNGGNSGSASSKGTSGSSETTSSGTNISGYGELLPHPSFPLPPVSPGLGDLPPGAAPPGSHPPSYNPVYSLNDPTNPATLSRRILSPAQMAVLVEEVEPHSRASRAGGGGWSSAEKGKGKARARDSGEYDDAGASGSGSGKRRSWIPRFSWFNRNSTGSAGEQDQDQEGEAGMLLFDAGRSPTHSPSNSMSASPSPRPTSPSSRERPTSPVGPRPRAPSLTQRKAPPVWTGAGTGSVSTGSNTNTGVGSVSSAGAVAGSGAASGGSTTGGESMREFGARPLLGLFTRSRPGSGNNSPRPASGISSLSGGGRSGGGMSSDGTNGTNGSARSGGTVYTDARETLSTRGSRGGLGTPMDEAPLPPLPTAQGRGEGQAQDPLDAPAPAALAAFSSTASLHHAPSQASFDQHQHQLHEEHSRDGSTGAQTTAGSATLGGSASNTTLATHATADAPSKPERAYAYGAYGPPPGLDSFNADVNALNASVVNDPAALPPMPPMPLGTKGSKGSVGSWDQAGLELGFSRAPSHSLLGTFGSKNAVPLPPPGTGAGPAPGIRIVGAPSPSPAPSSFPQHPSPSPFLQHPSPLRPAAPLAPPLPTFGDERRSSAPHLSLDLEDAPPGAEGRWRLLGGSAQSLLLGSSTSSLGANGSGEWGEGAGRRGTFGLGPTAQYVHSAGHSSEHGSFHSRVGNASLASSLSSATGSSNAHARLPTGHTLYPSSGSGSGSGHSAPASARARVLAHAGSVEGPMSPTLREFVWVVGSAEEPAGEGDKSGEPVDRTLGGGFGSGLAADVGGEGRAILCYALPGNAAVVAVRAPAVLGRTVYIPHPGRAAKSHPSEPQNLAAAVLYHTPADTPLH</sequence>
<feature type="compositionally biased region" description="Basic residues" evidence="1">
    <location>
        <begin position="271"/>
        <end position="280"/>
    </location>
</feature>
<dbReference type="OrthoDB" id="2563978at2759"/>
<feature type="compositionally biased region" description="Pro residues" evidence="1">
    <location>
        <begin position="965"/>
        <end position="977"/>
    </location>
</feature>
<feature type="compositionally biased region" description="Basic and acidic residues" evidence="1">
    <location>
        <begin position="790"/>
        <end position="802"/>
    </location>
</feature>
<feature type="compositionally biased region" description="Polar residues" evidence="1">
    <location>
        <begin position="705"/>
        <end position="714"/>
    </location>
</feature>
<evidence type="ECO:0000256" key="1">
    <source>
        <dbReference type="SAM" id="MobiDB-lite"/>
    </source>
</evidence>